<dbReference type="Gramene" id="CDP13876">
    <property type="protein sequence ID" value="CDP13876"/>
    <property type="gene ID" value="GSCOC_T00039005001"/>
</dbReference>
<reference evidence="2" key="1">
    <citation type="journal article" date="2014" name="Science">
        <title>The coffee genome provides insight into the convergent evolution of caffeine biosynthesis.</title>
        <authorList>
            <person name="Denoeud F."/>
            <person name="Carretero-Paulet L."/>
            <person name="Dereeper A."/>
            <person name="Droc G."/>
            <person name="Guyot R."/>
            <person name="Pietrella M."/>
            <person name="Zheng C."/>
            <person name="Alberti A."/>
            <person name="Anthony F."/>
            <person name="Aprea G."/>
            <person name="Aury J.M."/>
            <person name="Bento P."/>
            <person name="Bernard M."/>
            <person name="Bocs S."/>
            <person name="Campa C."/>
            <person name="Cenci A."/>
            <person name="Combes M.C."/>
            <person name="Crouzillat D."/>
            <person name="Da Silva C."/>
            <person name="Daddiego L."/>
            <person name="De Bellis F."/>
            <person name="Dussert S."/>
            <person name="Garsmeur O."/>
            <person name="Gayraud T."/>
            <person name="Guignon V."/>
            <person name="Jahn K."/>
            <person name="Jamilloux V."/>
            <person name="Joet T."/>
            <person name="Labadie K."/>
            <person name="Lan T."/>
            <person name="Leclercq J."/>
            <person name="Lepelley M."/>
            <person name="Leroy T."/>
            <person name="Li L.T."/>
            <person name="Librado P."/>
            <person name="Lopez L."/>
            <person name="Munoz A."/>
            <person name="Noel B."/>
            <person name="Pallavicini A."/>
            <person name="Perrotta G."/>
            <person name="Poncet V."/>
            <person name="Pot D."/>
            <person name="Priyono X."/>
            <person name="Rigoreau M."/>
            <person name="Rouard M."/>
            <person name="Rozas J."/>
            <person name="Tranchant-Dubreuil C."/>
            <person name="VanBuren R."/>
            <person name="Zhang Q."/>
            <person name="Andrade A.C."/>
            <person name="Argout X."/>
            <person name="Bertrand B."/>
            <person name="de Kochko A."/>
            <person name="Graziosi G."/>
            <person name="Henry R.J."/>
            <person name="Jayarama X."/>
            <person name="Ming R."/>
            <person name="Nagai C."/>
            <person name="Rounsley S."/>
            <person name="Sankoff D."/>
            <person name="Giuliano G."/>
            <person name="Albert V.A."/>
            <person name="Wincker P."/>
            <person name="Lashermes P."/>
        </authorList>
    </citation>
    <scope>NUCLEOTIDE SEQUENCE [LARGE SCALE GENOMIC DNA]</scope>
    <source>
        <strain evidence="2">cv. DH200-94</strain>
    </source>
</reference>
<evidence type="ECO:0000313" key="2">
    <source>
        <dbReference type="Proteomes" id="UP000295252"/>
    </source>
</evidence>
<proteinExistence type="predicted"/>
<evidence type="ECO:0000313" key="1">
    <source>
        <dbReference type="EMBL" id="CDP13876.1"/>
    </source>
</evidence>
<name>A0A068UZM4_COFCA</name>
<dbReference type="Proteomes" id="UP000295252">
    <property type="component" value="Chromosome IV"/>
</dbReference>
<accession>A0A068UZM4</accession>
<dbReference type="InParanoid" id="A0A068UZM4"/>
<dbReference type="EMBL" id="HG739162">
    <property type="protein sequence ID" value="CDP13876.1"/>
    <property type="molecule type" value="Genomic_DNA"/>
</dbReference>
<protein>
    <submittedName>
        <fullName evidence="1">Uncharacterized protein</fullName>
    </submittedName>
</protein>
<dbReference type="AlphaFoldDB" id="A0A068UZM4"/>
<keyword evidence="2" id="KW-1185">Reference proteome</keyword>
<organism evidence="1 2">
    <name type="scientific">Coffea canephora</name>
    <name type="common">Robusta coffee</name>
    <dbReference type="NCBI Taxonomy" id="49390"/>
    <lineage>
        <taxon>Eukaryota</taxon>
        <taxon>Viridiplantae</taxon>
        <taxon>Streptophyta</taxon>
        <taxon>Embryophyta</taxon>
        <taxon>Tracheophyta</taxon>
        <taxon>Spermatophyta</taxon>
        <taxon>Magnoliopsida</taxon>
        <taxon>eudicotyledons</taxon>
        <taxon>Gunneridae</taxon>
        <taxon>Pentapetalae</taxon>
        <taxon>asterids</taxon>
        <taxon>lamiids</taxon>
        <taxon>Gentianales</taxon>
        <taxon>Rubiaceae</taxon>
        <taxon>Ixoroideae</taxon>
        <taxon>Gardenieae complex</taxon>
        <taxon>Bertiereae - Coffeeae clade</taxon>
        <taxon>Coffeeae</taxon>
        <taxon>Coffea</taxon>
    </lineage>
</organism>
<gene>
    <name evidence="1" type="ORF">GSCOC_T00039005001</name>
</gene>
<sequence>MGNHTIDFAKNGWGLVRLQIPCSGKCTLLPLPLYYSLRTLIWYVNVYIYIYRTPLSLSLEPFFFFFTEKNQ</sequence>